<dbReference type="STRING" id="1081109.A0A166P7Z8"/>
<evidence type="ECO:0000259" key="7">
    <source>
        <dbReference type="Pfam" id="PF01171"/>
    </source>
</evidence>
<dbReference type="AlphaFoldDB" id="A0A166P7Z8"/>
<evidence type="ECO:0000313" key="9">
    <source>
        <dbReference type="Proteomes" id="UP000078544"/>
    </source>
</evidence>
<dbReference type="EC" id="6.3.4.19" evidence="1"/>
<name>A0A166P7Z8_9HYPO</name>
<comment type="caution">
    <text evidence="8">The sequence shown here is derived from an EMBL/GenBank/DDBJ whole genome shotgun (WGS) entry which is preliminary data.</text>
</comment>
<dbReference type="GO" id="GO:0008033">
    <property type="term" value="P:tRNA processing"/>
    <property type="evidence" value="ECO:0007669"/>
    <property type="project" value="UniProtKB-KW"/>
</dbReference>
<dbReference type="InterPro" id="IPR011063">
    <property type="entry name" value="TilS/TtcA_N"/>
</dbReference>
<feature type="domain" description="tRNA(Ile)-lysidine/2-thiocytidine synthase N-terminal" evidence="7">
    <location>
        <begin position="201"/>
        <end position="275"/>
    </location>
</feature>
<protein>
    <recommendedName>
        <fullName evidence="1">tRNA(Ile)-lysidine synthetase</fullName>
        <ecNumber evidence="1">6.3.4.19</ecNumber>
    </recommendedName>
</protein>
<dbReference type="Proteomes" id="UP000078544">
    <property type="component" value="Unassembled WGS sequence"/>
</dbReference>
<dbReference type="OrthoDB" id="434144at2759"/>
<dbReference type="Pfam" id="PF01171">
    <property type="entry name" value="ATP_bind_3"/>
    <property type="match status" value="2"/>
</dbReference>
<proteinExistence type="inferred from homology"/>
<evidence type="ECO:0000256" key="5">
    <source>
        <dbReference type="ARBA" id="ARBA00022840"/>
    </source>
</evidence>
<evidence type="ECO:0000256" key="6">
    <source>
        <dbReference type="ARBA" id="ARBA00048539"/>
    </source>
</evidence>
<organism evidence="8 9">
    <name type="scientific">Moelleriella libera RCEF 2490</name>
    <dbReference type="NCBI Taxonomy" id="1081109"/>
    <lineage>
        <taxon>Eukaryota</taxon>
        <taxon>Fungi</taxon>
        <taxon>Dikarya</taxon>
        <taxon>Ascomycota</taxon>
        <taxon>Pezizomycotina</taxon>
        <taxon>Sordariomycetes</taxon>
        <taxon>Hypocreomycetidae</taxon>
        <taxon>Hypocreales</taxon>
        <taxon>Clavicipitaceae</taxon>
        <taxon>Moelleriella</taxon>
    </lineage>
</organism>
<accession>A0A166P7Z8</accession>
<dbReference type="CDD" id="cd01992">
    <property type="entry name" value="TilS_N"/>
    <property type="match status" value="1"/>
</dbReference>
<dbReference type="EMBL" id="AZGY01000010">
    <property type="protein sequence ID" value="KZZ94930.1"/>
    <property type="molecule type" value="Genomic_DNA"/>
</dbReference>
<keyword evidence="2" id="KW-0436">Ligase</keyword>
<dbReference type="PANTHER" id="PTHR43033:SF1">
    <property type="entry name" value="TRNA(ILE)-LYSIDINE SYNTHASE-RELATED"/>
    <property type="match status" value="1"/>
</dbReference>
<evidence type="ECO:0000256" key="1">
    <source>
        <dbReference type="ARBA" id="ARBA00013267"/>
    </source>
</evidence>
<evidence type="ECO:0000313" key="8">
    <source>
        <dbReference type="EMBL" id="KZZ94930.1"/>
    </source>
</evidence>
<dbReference type="SUPFAM" id="SSF52402">
    <property type="entry name" value="Adenine nucleotide alpha hydrolases-like"/>
    <property type="match status" value="1"/>
</dbReference>
<dbReference type="HAMAP" id="MF_01161">
    <property type="entry name" value="tRNA_Ile_lys_synt"/>
    <property type="match status" value="1"/>
</dbReference>
<dbReference type="GO" id="GO:0005524">
    <property type="term" value="F:ATP binding"/>
    <property type="evidence" value="ECO:0007669"/>
    <property type="project" value="UniProtKB-KW"/>
</dbReference>
<dbReference type="InterPro" id="IPR014729">
    <property type="entry name" value="Rossmann-like_a/b/a_fold"/>
</dbReference>
<keyword evidence="4" id="KW-0547">Nucleotide-binding</keyword>
<keyword evidence="5" id="KW-0067">ATP-binding</keyword>
<keyword evidence="9" id="KW-1185">Reference proteome</keyword>
<keyword evidence="3" id="KW-0819">tRNA processing</keyword>
<gene>
    <name evidence="8" type="ORF">AAL_05041</name>
</gene>
<dbReference type="GO" id="GO:0032267">
    <property type="term" value="F:tRNA(Ile)-lysidine synthase activity"/>
    <property type="evidence" value="ECO:0007669"/>
    <property type="project" value="UniProtKB-EC"/>
</dbReference>
<dbReference type="InterPro" id="IPR012795">
    <property type="entry name" value="tRNA_Ile_lys_synt_N"/>
</dbReference>
<feature type="domain" description="tRNA(Ile)-lysidine/2-thiocytidine synthase N-terminal" evidence="7">
    <location>
        <begin position="17"/>
        <end position="140"/>
    </location>
</feature>
<dbReference type="Gene3D" id="3.40.50.620">
    <property type="entry name" value="HUPs"/>
    <property type="match status" value="1"/>
</dbReference>
<dbReference type="InterPro" id="IPR012094">
    <property type="entry name" value="tRNA_Ile_lys_synt"/>
</dbReference>
<evidence type="ECO:0000256" key="4">
    <source>
        <dbReference type="ARBA" id="ARBA00022741"/>
    </source>
</evidence>
<sequence length="621" mass="71435">MAMAYLFSNLLKTHRSVQIADNPAQSAIAIVVDHKLRDFSSQEASLVAHELKRMGLRTLVKPLNWKDYLRSGEDPGSLPNVESISRILRYRILGKTCQFLSSSSLFFAHHCDDQYETILMRFMNGHTYRGFQGIREANDIPECYDLHGVYKSGLLDDQTQKQPYLSFKPPRREMRRLRWTMKDDSELDTWEELRSYLDVNDMSEYFPSHTSRDVDVQAPYLTPLDCEDGGVTVYRPLLQFNKDRLIATCEANKIQWFEDHTNDDPSFTPRNAIRQMVRNQLPPNLRKEAVLGMSRDAKRRTVLEENEARRWLIRGSVIRDFDPNAGTLLIRLPAPDSRQAQQRRRPFAKARRKARKSHDRIIAAIAMRKLIEFVTPEIHPPPVSGLETVIDKLFPWLANEAATAEPKAFTFAGVLFEPLIDLQIPKWFLSRAPYASTKPLPICNLAGPMDHRFSPSVNCLGDHQPSRRNHWRSWKTARLWDGRFWIRVSACVSARFLLMPLLPQHMKPFRKALPPRQRAQLERVLRYYAPGKVRYSLPALYSVEAASAGGKNPILTLLALPSLGVHVPGLERWLKYEVRYRWVDLPLLSLRNRGGQGAMIRKVVRSNPGRGGSQRPIRSSA</sequence>
<evidence type="ECO:0000256" key="3">
    <source>
        <dbReference type="ARBA" id="ARBA00022694"/>
    </source>
</evidence>
<comment type="catalytic activity">
    <reaction evidence="6">
        <text>cytidine(34) in tRNA(Ile2) + L-lysine + ATP = lysidine(34) in tRNA(Ile2) + AMP + diphosphate + H(+)</text>
        <dbReference type="Rhea" id="RHEA:43744"/>
        <dbReference type="Rhea" id="RHEA-COMP:10625"/>
        <dbReference type="Rhea" id="RHEA-COMP:10670"/>
        <dbReference type="ChEBI" id="CHEBI:15378"/>
        <dbReference type="ChEBI" id="CHEBI:30616"/>
        <dbReference type="ChEBI" id="CHEBI:32551"/>
        <dbReference type="ChEBI" id="CHEBI:33019"/>
        <dbReference type="ChEBI" id="CHEBI:82748"/>
        <dbReference type="ChEBI" id="CHEBI:83665"/>
        <dbReference type="ChEBI" id="CHEBI:456215"/>
        <dbReference type="EC" id="6.3.4.19"/>
    </reaction>
</comment>
<evidence type="ECO:0000256" key="2">
    <source>
        <dbReference type="ARBA" id="ARBA00022598"/>
    </source>
</evidence>
<reference evidence="8 9" key="1">
    <citation type="journal article" date="2016" name="Genome Biol. Evol.">
        <title>Divergent and convergent evolution of fungal pathogenicity.</title>
        <authorList>
            <person name="Shang Y."/>
            <person name="Xiao G."/>
            <person name="Zheng P."/>
            <person name="Cen K."/>
            <person name="Zhan S."/>
            <person name="Wang C."/>
        </authorList>
    </citation>
    <scope>NUCLEOTIDE SEQUENCE [LARGE SCALE GENOMIC DNA]</scope>
    <source>
        <strain evidence="8 9">RCEF 2490</strain>
    </source>
</reference>
<dbReference type="PANTHER" id="PTHR43033">
    <property type="entry name" value="TRNA(ILE)-LYSIDINE SYNTHASE-RELATED"/>
    <property type="match status" value="1"/>
</dbReference>